<reference evidence="9 10" key="1">
    <citation type="submission" date="2018-10" db="EMBL/GenBank/DDBJ databases">
        <title>Kocuria sp. M5W7-7, whole genome shotgun sequence.</title>
        <authorList>
            <person name="Tuo L."/>
        </authorList>
    </citation>
    <scope>NUCLEOTIDE SEQUENCE [LARGE SCALE GENOMIC DNA]</scope>
    <source>
        <strain evidence="9 10">M5W7-7</strain>
    </source>
</reference>
<dbReference type="GO" id="GO:0046872">
    <property type="term" value="F:metal ion binding"/>
    <property type="evidence" value="ECO:0007669"/>
    <property type="project" value="UniProtKB-KW"/>
</dbReference>
<feature type="transmembrane region" description="Helical" evidence="8">
    <location>
        <begin position="40"/>
        <end position="63"/>
    </location>
</feature>
<protein>
    <submittedName>
        <fullName evidence="9">Succinate dehydrogenase</fullName>
    </submittedName>
</protein>
<keyword evidence="10" id="KW-1185">Reference proteome</keyword>
<name>A0A3N3ZR83_9MICC</name>
<proteinExistence type="predicted"/>
<dbReference type="AlphaFoldDB" id="A0A3N3ZR83"/>
<sequence length="162" mass="17878">MSTPLKPQIAVPRSNDRVVNGVKYNRSGSGRSKFEMLAWLYMRLSGILLLVLVFGHLIANLIVPEGGVHAIDFGFVGGKWANPFWQVWDLALLWLAMLHGANGMRTIIDDYAERDGARFWLKLALFLATAFVILLGTLVIFTFEPCPTGADAELLASFCPAP</sequence>
<evidence type="ECO:0000313" key="10">
    <source>
        <dbReference type="Proteomes" id="UP000270616"/>
    </source>
</evidence>
<comment type="subcellular location">
    <subcellularLocation>
        <location evidence="1">Membrane</location>
    </subcellularLocation>
</comment>
<evidence type="ECO:0000256" key="5">
    <source>
        <dbReference type="ARBA" id="ARBA00022989"/>
    </source>
</evidence>
<evidence type="ECO:0000256" key="3">
    <source>
        <dbReference type="ARBA" id="ARBA00022692"/>
    </source>
</evidence>
<dbReference type="Pfam" id="PF01127">
    <property type="entry name" value="Sdh_cyt"/>
    <property type="match status" value="1"/>
</dbReference>
<keyword evidence="6" id="KW-0408">Iron</keyword>
<evidence type="ECO:0000256" key="4">
    <source>
        <dbReference type="ARBA" id="ARBA00022723"/>
    </source>
</evidence>
<dbReference type="CDD" id="cd03500">
    <property type="entry name" value="SQR_TypeA_SdhD_like"/>
    <property type="match status" value="1"/>
</dbReference>
<dbReference type="Proteomes" id="UP000270616">
    <property type="component" value="Unassembled WGS sequence"/>
</dbReference>
<evidence type="ECO:0000256" key="8">
    <source>
        <dbReference type="SAM" id="Phobius"/>
    </source>
</evidence>
<dbReference type="EMBL" id="RKMF01000016">
    <property type="protein sequence ID" value="ROZ61947.1"/>
    <property type="molecule type" value="Genomic_DNA"/>
</dbReference>
<evidence type="ECO:0000313" key="9">
    <source>
        <dbReference type="EMBL" id="ROZ61947.1"/>
    </source>
</evidence>
<keyword evidence="7 8" id="KW-0472">Membrane</keyword>
<dbReference type="SUPFAM" id="SSF81343">
    <property type="entry name" value="Fumarate reductase respiratory complex transmembrane subunits"/>
    <property type="match status" value="1"/>
</dbReference>
<keyword evidence="3 8" id="KW-0812">Transmembrane</keyword>
<gene>
    <name evidence="9" type="ORF">EDL96_11715</name>
</gene>
<dbReference type="OrthoDB" id="67843at2"/>
<accession>A0A3N3ZR83</accession>
<evidence type="ECO:0000256" key="2">
    <source>
        <dbReference type="ARBA" id="ARBA00022617"/>
    </source>
</evidence>
<feature type="transmembrane region" description="Helical" evidence="8">
    <location>
        <begin position="123"/>
        <end position="143"/>
    </location>
</feature>
<evidence type="ECO:0000256" key="6">
    <source>
        <dbReference type="ARBA" id="ARBA00023004"/>
    </source>
</evidence>
<dbReference type="InterPro" id="IPR000701">
    <property type="entry name" value="SuccDH_FuR_B_TM-su"/>
</dbReference>
<keyword evidence="2" id="KW-0349">Heme</keyword>
<dbReference type="Gene3D" id="1.20.1300.10">
    <property type="entry name" value="Fumarate reductase/succinate dehydrogenase, transmembrane subunit"/>
    <property type="match status" value="1"/>
</dbReference>
<keyword evidence="4" id="KW-0479">Metal-binding</keyword>
<dbReference type="RefSeq" id="WP_123826340.1">
    <property type="nucleotide sequence ID" value="NZ_RKMF01000016.1"/>
</dbReference>
<evidence type="ECO:0000256" key="1">
    <source>
        <dbReference type="ARBA" id="ARBA00004370"/>
    </source>
</evidence>
<organism evidence="9 10">
    <name type="scientific">Kocuria soli</name>
    <dbReference type="NCBI Taxonomy" id="2485125"/>
    <lineage>
        <taxon>Bacteria</taxon>
        <taxon>Bacillati</taxon>
        <taxon>Actinomycetota</taxon>
        <taxon>Actinomycetes</taxon>
        <taxon>Micrococcales</taxon>
        <taxon>Micrococcaceae</taxon>
        <taxon>Kocuria</taxon>
    </lineage>
</organism>
<dbReference type="GO" id="GO:0016020">
    <property type="term" value="C:membrane"/>
    <property type="evidence" value="ECO:0007669"/>
    <property type="project" value="UniProtKB-SubCell"/>
</dbReference>
<comment type="caution">
    <text evidence="9">The sequence shown here is derived from an EMBL/GenBank/DDBJ whole genome shotgun (WGS) entry which is preliminary data.</text>
</comment>
<dbReference type="InterPro" id="IPR034804">
    <property type="entry name" value="SQR/QFR_C/D"/>
</dbReference>
<evidence type="ECO:0000256" key="7">
    <source>
        <dbReference type="ARBA" id="ARBA00023136"/>
    </source>
</evidence>
<keyword evidence="5 8" id="KW-1133">Transmembrane helix</keyword>
<feature type="transmembrane region" description="Helical" evidence="8">
    <location>
        <begin position="83"/>
        <end position="102"/>
    </location>
</feature>